<organism evidence="2 3">
    <name type="scientific">Massilia frigida</name>
    <dbReference type="NCBI Taxonomy" id="2609281"/>
    <lineage>
        <taxon>Bacteria</taxon>
        <taxon>Pseudomonadati</taxon>
        <taxon>Pseudomonadota</taxon>
        <taxon>Betaproteobacteria</taxon>
        <taxon>Burkholderiales</taxon>
        <taxon>Oxalobacteraceae</taxon>
        <taxon>Telluria group</taxon>
        <taxon>Massilia</taxon>
    </lineage>
</organism>
<dbReference type="EMBL" id="WHJG01000026">
    <property type="protein sequence ID" value="NHZ81929.1"/>
    <property type="molecule type" value="Genomic_DNA"/>
</dbReference>
<gene>
    <name evidence="2" type="ORF">F2P44_22010</name>
</gene>
<protein>
    <submittedName>
        <fullName evidence="2">Uncharacterized protein</fullName>
    </submittedName>
</protein>
<feature type="region of interest" description="Disordered" evidence="1">
    <location>
        <begin position="1"/>
        <end position="60"/>
    </location>
</feature>
<name>A0ABX0NG23_9BURK</name>
<dbReference type="Proteomes" id="UP000621455">
    <property type="component" value="Unassembled WGS sequence"/>
</dbReference>
<evidence type="ECO:0000313" key="3">
    <source>
        <dbReference type="Proteomes" id="UP000621455"/>
    </source>
</evidence>
<evidence type="ECO:0000256" key="1">
    <source>
        <dbReference type="SAM" id="MobiDB-lite"/>
    </source>
</evidence>
<sequence length="102" mass="11005">MTKPFHIARLKPQKKEQNSGSPAGASKMLSEERVTLRNSAPAGVGKTQATQPAASVVRSVSGREIARPKVLLYRTGESYASRSQNALKKTIVNTELPSDLVE</sequence>
<accession>A0ABX0NG23</accession>
<feature type="compositionally biased region" description="Basic residues" evidence="1">
    <location>
        <begin position="1"/>
        <end position="12"/>
    </location>
</feature>
<proteinExistence type="predicted"/>
<evidence type="ECO:0000313" key="2">
    <source>
        <dbReference type="EMBL" id="NHZ81929.1"/>
    </source>
</evidence>
<keyword evidence="3" id="KW-1185">Reference proteome</keyword>
<comment type="caution">
    <text evidence="2">The sequence shown here is derived from an EMBL/GenBank/DDBJ whole genome shotgun (WGS) entry which is preliminary data.</text>
</comment>
<reference evidence="2 3" key="1">
    <citation type="submission" date="2019-10" db="EMBL/GenBank/DDBJ databases">
        <title>Taxonomy of Antarctic Massilia spp.: description of Massilia rubra sp. nov., Massilia aquatica sp. nov., Massilia mucilaginosa sp. nov., Massilia frigida sp. nov. isolated from streams, lakes and regoliths.</title>
        <authorList>
            <person name="Holochova P."/>
            <person name="Sedlacek I."/>
            <person name="Kralova S."/>
            <person name="Maslanova I."/>
            <person name="Busse H.-J."/>
            <person name="Stankova E."/>
            <person name="Vrbovska V."/>
            <person name="Kovarovic V."/>
            <person name="Bartak M."/>
            <person name="Svec P."/>
            <person name="Pantucek R."/>
        </authorList>
    </citation>
    <scope>NUCLEOTIDE SEQUENCE [LARGE SCALE GENOMIC DNA]</scope>
    <source>
        <strain evidence="2 3">CCM 8695</strain>
    </source>
</reference>
<dbReference type="RefSeq" id="WP_167089475.1">
    <property type="nucleotide sequence ID" value="NZ_WHJG01000026.1"/>
</dbReference>